<organism evidence="3 4">
    <name type="scientific">Perkinsus olseni</name>
    <name type="common">Perkinsus atlanticus</name>
    <dbReference type="NCBI Taxonomy" id="32597"/>
    <lineage>
        <taxon>Eukaryota</taxon>
        <taxon>Sar</taxon>
        <taxon>Alveolata</taxon>
        <taxon>Perkinsozoa</taxon>
        <taxon>Perkinsea</taxon>
        <taxon>Perkinsida</taxon>
        <taxon>Perkinsidae</taxon>
        <taxon>Perkinsus</taxon>
    </lineage>
</organism>
<name>A0A7J6PRC4_PEROL</name>
<dbReference type="Proteomes" id="UP000553632">
    <property type="component" value="Unassembled WGS sequence"/>
</dbReference>
<keyword evidence="4" id="KW-1185">Reference proteome</keyword>
<gene>
    <name evidence="3" type="primary">GTPBP10_16</name>
    <name evidence="3" type="ORF">FOZ63_032828</name>
</gene>
<proteinExistence type="predicted"/>
<keyword evidence="2" id="KW-0472">Membrane</keyword>
<keyword evidence="2" id="KW-1133">Transmembrane helix</keyword>
<evidence type="ECO:0000256" key="2">
    <source>
        <dbReference type="SAM" id="Phobius"/>
    </source>
</evidence>
<protein>
    <submittedName>
        <fullName evidence="3">GTP-binding protein 10</fullName>
    </submittedName>
</protein>
<feature type="region of interest" description="Disordered" evidence="1">
    <location>
        <begin position="554"/>
        <end position="576"/>
    </location>
</feature>
<dbReference type="OMA" id="GHFRICV"/>
<evidence type="ECO:0000313" key="3">
    <source>
        <dbReference type="EMBL" id="KAF4698447.1"/>
    </source>
</evidence>
<accession>A0A7J6PRC4</accession>
<comment type="caution">
    <text evidence="3">The sequence shown here is derived from an EMBL/GenBank/DDBJ whole genome shotgun (WGS) entry which is preliminary data.</text>
</comment>
<keyword evidence="2" id="KW-0812">Transmembrane</keyword>
<evidence type="ECO:0000313" key="4">
    <source>
        <dbReference type="Proteomes" id="UP000553632"/>
    </source>
</evidence>
<dbReference type="EMBL" id="JABANO010038504">
    <property type="protein sequence ID" value="KAF4698447.1"/>
    <property type="molecule type" value="Genomic_DNA"/>
</dbReference>
<dbReference type="AlphaFoldDB" id="A0A7J6PRC4"/>
<evidence type="ECO:0000256" key="1">
    <source>
        <dbReference type="SAM" id="MobiDB-lite"/>
    </source>
</evidence>
<reference evidence="3 4" key="1">
    <citation type="submission" date="2020-04" db="EMBL/GenBank/DDBJ databases">
        <title>Perkinsus olseni comparative genomics.</title>
        <authorList>
            <person name="Bogema D.R."/>
        </authorList>
    </citation>
    <scope>NUCLEOTIDE SEQUENCE [LARGE SCALE GENOMIC DNA]</scope>
    <source>
        <strain evidence="3 4">ATCC PRA-207</strain>
    </source>
</reference>
<feature type="compositionally biased region" description="Basic and acidic residues" evidence="1">
    <location>
        <begin position="565"/>
        <end position="576"/>
    </location>
</feature>
<sequence length="576" mass="65132">MTVTLVPTVSIAEDSPIIIKLLDFRNIDRNTRSIYLTGRGAHMIEDATALWDQDAMELTLPIASGESLAEFSELEFQIEESQGFILPRSLYKNDPRLTIRSVGNILEEPVKDSPLVGDGPYDEQQYCVYQFERGIRYHMINEAKYSTNVNRRCLSEPMCDPWITDPCSQRELDRCVCPSLYEEAADLTVSGFNLYDDDRVVVIREDDECTADVEARMSQAWSIPEAPTVDEAKTQLSFANVRATETGHFRICVVHFGEVFDVGRIVVRPSCEAPHVMVQGTCLKHCPSRTVPVAGECRAEESMAFPDSGLVVITPLEEEEQAVMVTIRMKYPAADSKRLYNLSADDPARDYFNYRFTYELADILDTDPTRFQMELISRGSTPMEADRVVVSVVLKPAPERVVEVHYDERERSPMGLYRLLQALLQDTNSLLYRNDFFDTVDRSYPLGSVYVKLCDGDGRYRVLCPLVPLGLDSSGAKLYFAGAVILTTLSLIFLCTCVWRLDMDSPTKTSGPGNRAKYRVTNVSSGDLGYLDPSMRSEFARSWLEGRLMDDEAAVRRKEKRARQRREEKSRKSAAS</sequence>
<feature type="transmembrane region" description="Helical" evidence="2">
    <location>
        <begin position="478"/>
        <end position="499"/>
    </location>
</feature>